<reference evidence="2" key="1">
    <citation type="submission" date="2011-09" db="EMBL/GenBank/DDBJ databases">
        <title>The permanent draft genome of Mucilaginibacter paludis DSM 18603.</title>
        <authorList>
            <consortium name="US DOE Joint Genome Institute (JGI-PGF)"/>
            <person name="Lucas S."/>
            <person name="Han J."/>
            <person name="Lapidus A."/>
            <person name="Bruce D."/>
            <person name="Goodwin L."/>
            <person name="Pitluck S."/>
            <person name="Peters L."/>
            <person name="Kyrpides N."/>
            <person name="Mavromatis K."/>
            <person name="Ivanova N."/>
            <person name="Mikhailova N."/>
            <person name="Held B."/>
            <person name="Detter J.C."/>
            <person name="Tapia R."/>
            <person name="Han C."/>
            <person name="Land M."/>
            <person name="Hauser L."/>
            <person name="Markowitz V."/>
            <person name="Cheng J.-F."/>
            <person name="Hugenholtz P."/>
            <person name="Woyke T."/>
            <person name="Wu D."/>
            <person name="Tindall B."/>
            <person name="Brambilla E."/>
            <person name="Klenk H.-P."/>
            <person name="Eisen J.A."/>
        </authorList>
    </citation>
    <scope>NUCLEOTIDE SEQUENCE [LARGE SCALE GENOMIC DNA]</scope>
    <source>
        <strain evidence="2">DSM 18603</strain>
    </source>
</reference>
<protein>
    <recommendedName>
        <fullName evidence="4">DUF5681 domain-containing protein</fullName>
    </recommendedName>
</protein>
<dbReference type="eggNOG" id="ENOG5030Y9T">
    <property type="taxonomic scope" value="Bacteria"/>
</dbReference>
<gene>
    <name evidence="2" type="ORF">Mucpa_4920</name>
</gene>
<sequence>MGLKKGMTNNPAGRKKGVPNKVSTNLRMAVNKILDENWSTIQRDLKKLEPKDRLAFIEKLLSYSLPKLQATTIDATIEMGTRIEEMNTHQLNILIDNILNENAGVTQEDTGSDS</sequence>
<proteinExistence type="predicted"/>
<dbReference type="EMBL" id="CM001403">
    <property type="protein sequence ID" value="EHQ29004.1"/>
    <property type="molecule type" value="Genomic_DNA"/>
</dbReference>
<evidence type="ECO:0008006" key="4">
    <source>
        <dbReference type="Google" id="ProtNLM"/>
    </source>
</evidence>
<feature type="region of interest" description="Disordered" evidence="1">
    <location>
        <begin position="1"/>
        <end position="21"/>
    </location>
</feature>
<evidence type="ECO:0000313" key="2">
    <source>
        <dbReference type="EMBL" id="EHQ29004.1"/>
    </source>
</evidence>
<dbReference type="AlphaFoldDB" id="H1Y7B7"/>
<dbReference type="HOGENOM" id="CLU_170314_0_0_10"/>
<accession>H1Y7B7</accession>
<dbReference type="RefSeq" id="WP_008510010.1">
    <property type="nucleotide sequence ID" value="NZ_CM001403.1"/>
</dbReference>
<name>H1Y7B7_9SPHI</name>
<evidence type="ECO:0000256" key="1">
    <source>
        <dbReference type="SAM" id="MobiDB-lite"/>
    </source>
</evidence>
<dbReference type="STRING" id="714943.Mucpa_4920"/>
<dbReference type="Proteomes" id="UP000002774">
    <property type="component" value="Chromosome"/>
</dbReference>
<evidence type="ECO:0000313" key="3">
    <source>
        <dbReference type="Proteomes" id="UP000002774"/>
    </source>
</evidence>
<organism evidence="2 3">
    <name type="scientific">Mucilaginibacter paludis DSM 18603</name>
    <dbReference type="NCBI Taxonomy" id="714943"/>
    <lineage>
        <taxon>Bacteria</taxon>
        <taxon>Pseudomonadati</taxon>
        <taxon>Bacteroidota</taxon>
        <taxon>Sphingobacteriia</taxon>
        <taxon>Sphingobacteriales</taxon>
        <taxon>Sphingobacteriaceae</taxon>
        <taxon>Mucilaginibacter</taxon>
    </lineage>
</organism>
<keyword evidence="3" id="KW-1185">Reference proteome</keyword>